<proteinExistence type="predicted"/>
<gene>
    <name evidence="2" type="ORF">E4L96_03680</name>
</gene>
<protein>
    <submittedName>
        <fullName evidence="2">Uncharacterized protein</fullName>
    </submittedName>
</protein>
<evidence type="ECO:0000313" key="2">
    <source>
        <dbReference type="EMBL" id="TFW27393.1"/>
    </source>
</evidence>
<keyword evidence="3" id="KW-1185">Reference proteome</keyword>
<dbReference type="RefSeq" id="WP_135205880.1">
    <property type="nucleotide sequence ID" value="NZ_SPVF01000055.1"/>
</dbReference>
<reference evidence="2 3" key="1">
    <citation type="submission" date="2019-03" db="EMBL/GenBank/DDBJ databases">
        <title>Draft Genome Sequence of Massilia arenosa sp. nov., a Novel Massilia Species Isolated from a Sandy-loam Maize Soil.</title>
        <authorList>
            <person name="Raths R."/>
            <person name="Peta V."/>
            <person name="Bucking H."/>
        </authorList>
    </citation>
    <scope>NUCLEOTIDE SEQUENCE [LARGE SCALE GENOMIC DNA]</scope>
    <source>
        <strain evidence="2 3">MC02</strain>
    </source>
</reference>
<keyword evidence="1" id="KW-0732">Signal</keyword>
<feature type="signal peptide" evidence="1">
    <location>
        <begin position="1"/>
        <end position="32"/>
    </location>
</feature>
<sequence length="163" mass="17439">MPQPGRCFLPPRASAALATLVLALSAAPAAQAVPSTFAPVIGSALLCRSHLDNGYFQSWLTAAFGPPYKHEGGAWWYKAEASLWGANVTDVMVSDDSSNVTFIAAVTDSTPAQLEQSIHDAAGVRHVQADLSAFPVLESSPGSRIVYFKQRSKIYCAKFKQQP</sequence>
<dbReference type="EMBL" id="SPVF01000055">
    <property type="protein sequence ID" value="TFW27393.1"/>
    <property type="molecule type" value="Genomic_DNA"/>
</dbReference>
<dbReference type="Proteomes" id="UP000298438">
    <property type="component" value="Unassembled WGS sequence"/>
</dbReference>
<organism evidence="2 3">
    <name type="scientific">Zemynaea arenosa</name>
    <dbReference type="NCBI Taxonomy" id="2561931"/>
    <lineage>
        <taxon>Bacteria</taxon>
        <taxon>Pseudomonadati</taxon>
        <taxon>Pseudomonadota</taxon>
        <taxon>Betaproteobacteria</taxon>
        <taxon>Burkholderiales</taxon>
        <taxon>Oxalobacteraceae</taxon>
        <taxon>Telluria group</taxon>
        <taxon>Zemynaea</taxon>
    </lineage>
</organism>
<accession>A0A4Y9SRV8</accession>
<evidence type="ECO:0000256" key="1">
    <source>
        <dbReference type="SAM" id="SignalP"/>
    </source>
</evidence>
<comment type="caution">
    <text evidence="2">The sequence shown here is derived from an EMBL/GenBank/DDBJ whole genome shotgun (WGS) entry which is preliminary data.</text>
</comment>
<feature type="chain" id="PRO_5021190691" evidence="1">
    <location>
        <begin position="33"/>
        <end position="163"/>
    </location>
</feature>
<name>A0A4Y9SRV8_9BURK</name>
<evidence type="ECO:0000313" key="3">
    <source>
        <dbReference type="Proteomes" id="UP000298438"/>
    </source>
</evidence>
<dbReference type="OrthoDB" id="8560905at2"/>
<dbReference type="AlphaFoldDB" id="A0A4Y9SRV8"/>